<reference evidence="1 2" key="1">
    <citation type="submission" date="2021-06" db="EMBL/GenBank/DDBJ databases">
        <title>Caerostris darwini draft genome.</title>
        <authorList>
            <person name="Kono N."/>
            <person name="Arakawa K."/>
        </authorList>
    </citation>
    <scope>NUCLEOTIDE SEQUENCE [LARGE SCALE GENOMIC DNA]</scope>
</reference>
<accession>A0AAV4PGP4</accession>
<name>A0AAV4PGP4_9ARAC</name>
<evidence type="ECO:0000313" key="2">
    <source>
        <dbReference type="Proteomes" id="UP001054837"/>
    </source>
</evidence>
<comment type="caution">
    <text evidence="1">The sequence shown here is derived from an EMBL/GenBank/DDBJ whole genome shotgun (WGS) entry which is preliminary data.</text>
</comment>
<dbReference type="AlphaFoldDB" id="A0AAV4PGP4"/>
<organism evidence="1 2">
    <name type="scientific">Caerostris darwini</name>
    <dbReference type="NCBI Taxonomy" id="1538125"/>
    <lineage>
        <taxon>Eukaryota</taxon>
        <taxon>Metazoa</taxon>
        <taxon>Ecdysozoa</taxon>
        <taxon>Arthropoda</taxon>
        <taxon>Chelicerata</taxon>
        <taxon>Arachnida</taxon>
        <taxon>Araneae</taxon>
        <taxon>Araneomorphae</taxon>
        <taxon>Entelegynae</taxon>
        <taxon>Araneoidea</taxon>
        <taxon>Araneidae</taxon>
        <taxon>Caerostris</taxon>
    </lineage>
</organism>
<protein>
    <submittedName>
        <fullName evidence="1">Uncharacterized protein</fullName>
    </submittedName>
</protein>
<dbReference type="Proteomes" id="UP001054837">
    <property type="component" value="Unassembled WGS sequence"/>
</dbReference>
<evidence type="ECO:0000313" key="1">
    <source>
        <dbReference type="EMBL" id="GIX95809.1"/>
    </source>
</evidence>
<sequence>MVSASILPRHDSQKSRSVMDRAAIVMRSDSRSRGTGFCTILFEGPFGSLTGVLKEDATDSKDFHSSLPAAVQWLGFELFRFAHISANEIRPTTSQKCSGFGRDEVHELLKG</sequence>
<proteinExistence type="predicted"/>
<dbReference type="EMBL" id="BPLQ01002817">
    <property type="protein sequence ID" value="GIX95809.1"/>
    <property type="molecule type" value="Genomic_DNA"/>
</dbReference>
<gene>
    <name evidence="1" type="ORF">CDAR_289151</name>
</gene>
<keyword evidence="2" id="KW-1185">Reference proteome</keyword>